<accession>A0ACC2G8Y5</accession>
<proteinExistence type="predicted"/>
<evidence type="ECO:0000313" key="1">
    <source>
        <dbReference type="EMBL" id="KAJ8000078.1"/>
    </source>
</evidence>
<protein>
    <submittedName>
        <fullName evidence="1">Uncharacterized protein</fullName>
    </submittedName>
</protein>
<dbReference type="Proteomes" id="UP001157502">
    <property type="component" value="Chromosome 16"/>
</dbReference>
<name>A0ACC2G8Y5_DALPE</name>
<sequence length="71" mass="7861">MKTTGIGLFGAMFCTVLSASLKGSQTLSTPEESKKKRRPRFSARTCTSLSRPRTVPRFSSNRPPSPLRWSS</sequence>
<evidence type="ECO:0000313" key="2">
    <source>
        <dbReference type="Proteomes" id="UP001157502"/>
    </source>
</evidence>
<comment type="caution">
    <text evidence="1">The sequence shown here is derived from an EMBL/GenBank/DDBJ whole genome shotgun (WGS) entry which is preliminary data.</text>
</comment>
<gene>
    <name evidence="1" type="ORF">DPEC_G00201120</name>
</gene>
<keyword evidence="2" id="KW-1185">Reference proteome</keyword>
<reference evidence="1" key="1">
    <citation type="submission" date="2021-05" db="EMBL/GenBank/DDBJ databases">
        <authorList>
            <person name="Pan Q."/>
            <person name="Jouanno E."/>
            <person name="Zahm M."/>
            <person name="Klopp C."/>
            <person name="Cabau C."/>
            <person name="Louis A."/>
            <person name="Berthelot C."/>
            <person name="Parey E."/>
            <person name="Roest Crollius H."/>
            <person name="Montfort J."/>
            <person name="Robinson-Rechavi M."/>
            <person name="Bouchez O."/>
            <person name="Lampietro C."/>
            <person name="Lopez Roques C."/>
            <person name="Donnadieu C."/>
            <person name="Postlethwait J."/>
            <person name="Bobe J."/>
            <person name="Dillon D."/>
            <person name="Chandos A."/>
            <person name="von Hippel F."/>
            <person name="Guiguen Y."/>
        </authorList>
    </citation>
    <scope>NUCLEOTIDE SEQUENCE</scope>
    <source>
        <strain evidence="1">YG-Jan2019</strain>
    </source>
</reference>
<organism evidence="1 2">
    <name type="scientific">Dallia pectoralis</name>
    <name type="common">Alaska blackfish</name>
    <dbReference type="NCBI Taxonomy" id="75939"/>
    <lineage>
        <taxon>Eukaryota</taxon>
        <taxon>Metazoa</taxon>
        <taxon>Chordata</taxon>
        <taxon>Craniata</taxon>
        <taxon>Vertebrata</taxon>
        <taxon>Euteleostomi</taxon>
        <taxon>Actinopterygii</taxon>
        <taxon>Neopterygii</taxon>
        <taxon>Teleostei</taxon>
        <taxon>Protacanthopterygii</taxon>
        <taxon>Esociformes</taxon>
        <taxon>Umbridae</taxon>
        <taxon>Dallia</taxon>
    </lineage>
</organism>
<dbReference type="EMBL" id="CM055743">
    <property type="protein sequence ID" value="KAJ8000078.1"/>
    <property type="molecule type" value="Genomic_DNA"/>
</dbReference>